<proteinExistence type="predicted"/>
<reference evidence="2 5" key="1">
    <citation type="journal article" date="2015" name="Genome Announc.">
        <title>Complete genome sequences for 35 biothreat assay-relevant bacillus species.</title>
        <authorList>
            <person name="Johnson S.L."/>
            <person name="Daligault H.E."/>
            <person name="Davenport K.W."/>
            <person name="Jaissle J."/>
            <person name="Frey K.G."/>
            <person name="Ladner J.T."/>
            <person name="Broomall S.M."/>
            <person name="Bishop-Lilly K.A."/>
            <person name="Bruce D.C."/>
            <person name="Gibbons H.S."/>
            <person name="Coyne S.R."/>
            <person name="Lo C.C."/>
            <person name="Meincke L."/>
            <person name="Munk A.C."/>
            <person name="Koroleva G.I."/>
            <person name="Rosenzweig C.N."/>
            <person name="Palacios G.F."/>
            <person name="Redden C.L."/>
            <person name="Minogue T.D."/>
            <person name="Chain P.S."/>
        </authorList>
    </citation>
    <scope>NUCLEOTIDE SEQUENCE [LARGE SCALE GENOMIC DNA]</scope>
    <source>
        <strain evidence="2 5">HD1011</strain>
    </source>
</reference>
<dbReference type="InterPro" id="IPR023286">
    <property type="entry name" value="ABATE_dom_sf"/>
</dbReference>
<dbReference type="InterPro" id="IPR010852">
    <property type="entry name" value="ABATE"/>
</dbReference>
<dbReference type="InterPro" id="IPR021005">
    <property type="entry name" value="Znf_CGNR"/>
</dbReference>
<evidence type="ECO:0000313" key="7">
    <source>
        <dbReference type="Proteomes" id="UP000501107"/>
    </source>
</evidence>
<dbReference type="EMBL" id="CP053980">
    <property type="protein sequence ID" value="QKH25864.1"/>
    <property type="molecule type" value="Genomic_DNA"/>
</dbReference>
<accession>A0A0B5NNB1</accession>
<dbReference type="GeneID" id="45021001"/>
<dbReference type="PANTHER" id="PTHR35525:SF3">
    <property type="entry name" value="BLL6575 PROTEIN"/>
    <property type="match status" value="1"/>
</dbReference>
<dbReference type="AlphaFoldDB" id="A0A0B5NNB1"/>
<evidence type="ECO:0000313" key="2">
    <source>
        <dbReference type="EMBL" id="AJG74842.1"/>
    </source>
</evidence>
<dbReference type="Proteomes" id="UP000297630">
    <property type="component" value="Unassembled WGS sequence"/>
</dbReference>
<dbReference type="PANTHER" id="PTHR35525">
    <property type="entry name" value="BLL6575 PROTEIN"/>
    <property type="match status" value="1"/>
</dbReference>
<dbReference type="Pfam" id="PF11706">
    <property type="entry name" value="zf-CGNR"/>
    <property type="match status" value="1"/>
</dbReference>
<gene>
    <name evidence="2" type="ORF">BF38_2199</name>
    <name evidence="4" type="ORF">EQ803_23610</name>
    <name evidence="3" type="ORF">FOC89_18665</name>
</gene>
<evidence type="ECO:0000313" key="5">
    <source>
        <dbReference type="Proteomes" id="UP000031876"/>
    </source>
</evidence>
<dbReference type="KEGG" id="btw:BF38_2199"/>
<evidence type="ECO:0000313" key="4">
    <source>
        <dbReference type="EMBL" id="TFF44427.1"/>
    </source>
</evidence>
<dbReference type="EMBL" id="SCLP01000013">
    <property type="protein sequence ID" value="TFF44427.1"/>
    <property type="molecule type" value="Genomic_DNA"/>
</dbReference>
<dbReference type="Proteomes" id="UP000501107">
    <property type="component" value="Chromosome"/>
</dbReference>
<dbReference type="EMBL" id="CP009335">
    <property type="protein sequence ID" value="AJG74842.1"/>
    <property type="molecule type" value="Genomic_DNA"/>
</dbReference>
<sequence length="194" mass="22516">MQETKQFPLISGNLSLDLVNTELVRRGQRYDLLITDEDVLEWLHVIKVNLPFWNEKTLIGIQERMDQVTSSILEAREVLRKQFETIADQHEISNDFITYLEKQVEKAPFTYKVIEQSLVPIPVGEIEDVLVSIIAFDALTLVAENKLIFLKRCSNPDCVLLFIDKSGKRKWCSMKICGNRKKVAKFQDRKCEEV</sequence>
<evidence type="ECO:0000313" key="3">
    <source>
        <dbReference type="EMBL" id="QKH25864.1"/>
    </source>
</evidence>
<evidence type="ECO:0000313" key="6">
    <source>
        <dbReference type="Proteomes" id="UP000297630"/>
    </source>
</evidence>
<dbReference type="Proteomes" id="UP000031876">
    <property type="component" value="Chromosome"/>
</dbReference>
<organism evidence="4 6">
    <name type="scientific">Bacillus thuringiensis</name>
    <dbReference type="NCBI Taxonomy" id="1428"/>
    <lineage>
        <taxon>Bacteria</taxon>
        <taxon>Bacillati</taxon>
        <taxon>Bacillota</taxon>
        <taxon>Bacilli</taxon>
        <taxon>Bacillales</taxon>
        <taxon>Bacillaceae</taxon>
        <taxon>Bacillus</taxon>
        <taxon>Bacillus cereus group</taxon>
    </lineage>
</organism>
<feature type="domain" description="Zinc finger CGNR" evidence="1">
    <location>
        <begin position="150"/>
        <end position="190"/>
    </location>
</feature>
<dbReference type="Gene3D" id="1.10.3300.10">
    <property type="entry name" value="Jann2411-like domain"/>
    <property type="match status" value="1"/>
</dbReference>
<name>A0A0B5NNB1_BACTU</name>
<dbReference type="Pfam" id="PF07336">
    <property type="entry name" value="ABATE"/>
    <property type="match status" value="1"/>
</dbReference>
<dbReference type="SUPFAM" id="SSF160904">
    <property type="entry name" value="Jann2411-like"/>
    <property type="match status" value="1"/>
</dbReference>
<evidence type="ECO:0000259" key="1">
    <source>
        <dbReference type="Pfam" id="PF11706"/>
    </source>
</evidence>
<dbReference type="RefSeq" id="WP_001158432.1">
    <property type="nucleotide sequence ID" value="NZ_CP009335.1"/>
</dbReference>
<protein>
    <submittedName>
        <fullName evidence="3">CGNR zinc finger domain-containing protein</fullName>
    </submittedName>
    <submittedName>
        <fullName evidence="4">Zf-CGNR multi-domain protein</fullName>
    </submittedName>
</protein>
<reference evidence="3 7" key="3">
    <citation type="submission" date="2020-05" db="EMBL/GenBank/DDBJ databases">
        <title>FDA dAtabase for Regulatory Grade micrObial Sequences (FDA-ARGOS): Supporting development and validation of Infectious Disease Dx tests.</title>
        <authorList>
            <person name="Nelson B."/>
            <person name="Plummer A."/>
            <person name="Tallon L."/>
            <person name="Sadzewicz L."/>
            <person name="Zhao X."/>
            <person name="Vavikolanu K."/>
            <person name="Mehta A."/>
            <person name="Aluvathingal J."/>
            <person name="Nadendla S."/>
            <person name="Myers T."/>
            <person name="Yan Y."/>
            <person name="Sichtig H."/>
        </authorList>
    </citation>
    <scope>NUCLEOTIDE SEQUENCE [LARGE SCALE GENOMIC DNA]</scope>
    <source>
        <strain evidence="3 7">FDAARGOS_795</strain>
    </source>
</reference>
<reference evidence="4 6" key="2">
    <citation type="submission" date="2019-01" db="EMBL/GenBank/DDBJ databases">
        <title>Draft genome sequence of Bacillus sp. DPC6431.</title>
        <authorList>
            <person name="Arbulu S."/>
            <person name="Murphy K."/>
            <person name="O'Sullivan O."/>
            <person name="Rea M.C."/>
            <person name="Hill C."/>
            <person name="Ross R.P."/>
        </authorList>
    </citation>
    <scope>NUCLEOTIDE SEQUENCE [LARGE SCALE GENOMIC DNA]</scope>
    <source>
        <strain evidence="4 6">DPC6431</strain>
    </source>
</reference>